<dbReference type="Gene3D" id="2.40.100.10">
    <property type="entry name" value="Cyclophilin-like"/>
    <property type="match status" value="1"/>
</dbReference>
<evidence type="ECO:0000259" key="4">
    <source>
        <dbReference type="SMART" id="SM00797"/>
    </source>
</evidence>
<evidence type="ECO:0000256" key="3">
    <source>
        <dbReference type="ARBA" id="ARBA00022840"/>
    </source>
</evidence>
<dbReference type="InterPro" id="IPR052708">
    <property type="entry name" value="PxpC"/>
</dbReference>
<keyword evidence="1" id="KW-0547">Nucleotide-binding</keyword>
<keyword evidence="6" id="KW-1185">Reference proteome</keyword>
<evidence type="ECO:0000313" key="6">
    <source>
        <dbReference type="Proteomes" id="UP000478740"/>
    </source>
</evidence>
<proteinExistence type="predicted"/>
<evidence type="ECO:0000313" key="5">
    <source>
        <dbReference type="EMBL" id="MTH66208.1"/>
    </source>
</evidence>
<protein>
    <submittedName>
        <fullName evidence="5">5-oxoprolinase/urea amidolyase family protein</fullName>
    </submittedName>
</protein>
<dbReference type="RefSeq" id="WP_155045961.1">
    <property type="nucleotide sequence ID" value="NZ_WMIH01000025.1"/>
</dbReference>
<sequence>MIEVITPGPMLTVQDAGRFGLRHAGVSSAGPMDRPAHALANVLVGNPQDAAALEFAGFGGTFRALSPCRVAVAGGTIPLRIDGTQMDASRAHRVHAGSTISLGPMPDAVWGYLAVSGGIDVPMVMGSRSTHLRSGVGGGVGGGTLVRGQRLPLGTFDPRAACLAPLRPLPDRGGTVIRAVPGPQDDLFAPETVARFFSQDFTVAPQRDRMAMTLAGKAIPARAGHDIVSDGTVSGSVQVPGSGQPLVLMAESQTTGGYPKIATVIGADLPRLAQLPTGATFRFAAVTRDAAEDIWRVHCHSLARALHPLKVCIARRRPTPN</sequence>
<dbReference type="GO" id="GO:0005524">
    <property type="term" value="F:ATP binding"/>
    <property type="evidence" value="ECO:0007669"/>
    <property type="project" value="UniProtKB-KW"/>
</dbReference>
<dbReference type="InterPro" id="IPR029000">
    <property type="entry name" value="Cyclophilin-like_dom_sf"/>
</dbReference>
<dbReference type="PANTHER" id="PTHR43309:SF3">
    <property type="entry name" value="5-OXOPROLINASE SUBUNIT C"/>
    <property type="match status" value="1"/>
</dbReference>
<dbReference type="SUPFAM" id="SSF50891">
    <property type="entry name" value="Cyclophilin-like"/>
    <property type="match status" value="1"/>
</dbReference>
<evidence type="ECO:0000256" key="1">
    <source>
        <dbReference type="ARBA" id="ARBA00022741"/>
    </source>
</evidence>
<reference evidence="5 6" key="1">
    <citation type="submission" date="2019-11" db="EMBL/GenBank/DDBJ databases">
        <authorList>
            <person name="Dong K."/>
        </authorList>
    </citation>
    <scope>NUCLEOTIDE SEQUENCE [LARGE SCALE GENOMIC DNA]</scope>
    <source>
        <strain evidence="5 6">DK608</strain>
    </source>
</reference>
<dbReference type="EMBL" id="WMII01000024">
    <property type="protein sequence ID" value="MTH66208.1"/>
    <property type="molecule type" value="Genomic_DNA"/>
</dbReference>
<comment type="caution">
    <text evidence="5">The sequence shown here is derived from an EMBL/GenBank/DDBJ whole genome shotgun (WGS) entry which is preliminary data.</text>
</comment>
<dbReference type="InterPro" id="IPR003778">
    <property type="entry name" value="CT_A_B"/>
</dbReference>
<name>A0A6L6J2X4_9RHOB</name>
<dbReference type="GO" id="GO:0016787">
    <property type="term" value="F:hydrolase activity"/>
    <property type="evidence" value="ECO:0007669"/>
    <property type="project" value="UniProtKB-KW"/>
</dbReference>
<dbReference type="NCBIfam" id="TIGR00724">
    <property type="entry name" value="urea_amlyse_rel"/>
    <property type="match status" value="1"/>
</dbReference>
<keyword evidence="3" id="KW-0067">ATP-binding</keyword>
<dbReference type="AlphaFoldDB" id="A0A6L6J2X4"/>
<dbReference type="PANTHER" id="PTHR43309">
    <property type="entry name" value="5-OXOPROLINASE SUBUNIT C"/>
    <property type="match status" value="1"/>
</dbReference>
<feature type="domain" description="Carboxyltransferase" evidence="4">
    <location>
        <begin position="23"/>
        <end position="301"/>
    </location>
</feature>
<gene>
    <name evidence="5" type="ORF">GL284_18280</name>
</gene>
<accession>A0A6L6J2X4</accession>
<organism evidence="5 6">
    <name type="scientific">Paracoccus shanxieyensis</name>
    <dbReference type="NCBI Taxonomy" id="2675752"/>
    <lineage>
        <taxon>Bacteria</taxon>
        <taxon>Pseudomonadati</taxon>
        <taxon>Pseudomonadota</taxon>
        <taxon>Alphaproteobacteria</taxon>
        <taxon>Rhodobacterales</taxon>
        <taxon>Paracoccaceae</taxon>
        <taxon>Paracoccus</taxon>
    </lineage>
</organism>
<dbReference type="Proteomes" id="UP000478740">
    <property type="component" value="Unassembled WGS sequence"/>
</dbReference>
<dbReference type="SMART" id="SM00797">
    <property type="entry name" value="AHS2"/>
    <property type="match status" value="1"/>
</dbReference>
<dbReference type="Pfam" id="PF02626">
    <property type="entry name" value="CT_A_B"/>
    <property type="match status" value="1"/>
</dbReference>
<keyword evidence="2" id="KW-0378">Hydrolase</keyword>
<evidence type="ECO:0000256" key="2">
    <source>
        <dbReference type="ARBA" id="ARBA00022801"/>
    </source>
</evidence>